<organism evidence="1 2">
    <name type="scientific">Amycolatopsis rhabdoformis</name>
    <dbReference type="NCBI Taxonomy" id="1448059"/>
    <lineage>
        <taxon>Bacteria</taxon>
        <taxon>Bacillati</taxon>
        <taxon>Actinomycetota</taxon>
        <taxon>Actinomycetes</taxon>
        <taxon>Pseudonocardiales</taxon>
        <taxon>Pseudonocardiaceae</taxon>
        <taxon>Amycolatopsis</taxon>
    </lineage>
</organism>
<dbReference type="RefSeq" id="WP_326565079.1">
    <property type="nucleotide sequence ID" value="NZ_CP142149.1"/>
</dbReference>
<evidence type="ECO:0000313" key="1">
    <source>
        <dbReference type="EMBL" id="WSE26112.1"/>
    </source>
</evidence>
<protein>
    <recommendedName>
        <fullName evidence="3">HK97 gp10 family phage protein</fullName>
    </recommendedName>
</protein>
<accession>A0ABZ1HUS3</accession>
<reference evidence="1 2" key="1">
    <citation type="journal article" date="2015" name="Int. J. Syst. Evol. Microbiol.">
        <title>Amycolatopsis rhabdoformis sp. nov., an actinomycete isolated from a tropical forest soil.</title>
        <authorList>
            <person name="Souza W.R."/>
            <person name="Silva R.E."/>
            <person name="Goodfellow M."/>
            <person name="Busarakam K."/>
            <person name="Figueiro F.S."/>
            <person name="Ferreira D."/>
            <person name="Rodrigues-Filho E."/>
            <person name="Moraes L.A.B."/>
            <person name="Zucchi T.D."/>
        </authorList>
    </citation>
    <scope>NUCLEOTIDE SEQUENCE [LARGE SCALE GENOMIC DNA]</scope>
    <source>
        <strain evidence="1 2">NCIMB 14900</strain>
    </source>
</reference>
<dbReference type="Proteomes" id="UP001330812">
    <property type="component" value="Chromosome"/>
</dbReference>
<proteinExistence type="predicted"/>
<keyword evidence="2" id="KW-1185">Reference proteome</keyword>
<sequence>MAEVDMSQVDALADDLEAVAAKATPKVKKVVEKGANNVKNGMRADASGHASFKHFSRSITYDITHDGLGAEIGPDKDLIQGALGNLIYFGRSDTAGVVDINPPLDKETPRFADALADVAEDIL</sequence>
<gene>
    <name evidence="1" type="ORF">VSH64_24875</name>
</gene>
<evidence type="ECO:0008006" key="3">
    <source>
        <dbReference type="Google" id="ProtNLM"/>
    </source>
</evidence>
<name>A0ABZ1HUS3_9PSEU</name>
<evidence type="ECO:0000313" key="2">
    <source>
        <dbReference type="Proteomes" id="UP001330812"/>
    </source>
</evidence>
<dbReference type="EMBL" id="CP142149">
    <property type="protein sequence ID" value="WSE26112.1"/>
    <property type="molecule type" value="Genomic_DNA"/>
</dbReference>